<dbReference type="STRING" id="169760.PSTEL_23515"/>
<dbReference type="SUPFAM" id="SSF48208">
    <property type="entry name" value="Six-hairpin glycosidases"/>
    <property type="match status" value="1"/>
</dbReference>
<sequence>MPAYYMDNQYFVIEEFDKAKTFASFLPGLAGPKGIPMWTFYVNRGQGIASFGIRDKNSPIMEFSPANISYKNVPLSGFRTFIKLGGAVYEPFQDQGEDSSIRRTMSIGLNELVIEETNHTLNLQVKIVYFNVPGDGFAALARHTEITNLSASPMPLEVLDGLPELLPYGIDNAGYKEMGNLLRSWMEVYNLENAVPFFKLRSSTKDEAEVSEIKGGHFYLSFSDEEELLPPIVDYEVIFGHNTSLVYPASFARASLEQLGAMPQITANKVPCAFSGAAGKLGPGESLNLYAMIGHTRDIGSIQSQTGRLCRAEYFRTKREEAARMAEQLTGDIATSTSSTMFDAYCRQSYLDNMLRGGYPVVFGQGQETKIYHLFSRKHGDLERDYNFFSLAPEYYSQGNGNFRDMNQNRRNDVLFHPEAGAFNIYMFFSLIQADGYNPLQVKGSTFQVPEERAAELASLLEQAVGSHRRELSAIAAKPFTPGQIIHYLCDHEIMLNVSEEEFLDKLLGLSAQNIEASFGEGYWIDHWTYNMDLVDSYRSVFPDKMEELLYTPGTCRFFDSPVRVLPRSEKTVLKDGKVRQYGSAVHDEEKLERLGGGMSDTRWLRTQHGTGEVYRTDLFAKMLSLALIKMTTLDPYGMGIEMEGDKPGWNDAMNGLPGLFGSGMGETYELKRLVLFILEALSGMPGGAVVSGDPGDSGLAGRKVRLPLEMAELLSETDSVLSRRESGDISDLECWDLLATARERYRESIRFGLSGDEQEIVFAALEPVFKRFLGRLNEGIAKAVKLGGGLVPTYFRFEAEDYEPLKGGDGGPVISSYGLPVVSVSRFRAEALPAFLEGPVHGLKLAESKEEAQGIYRAVRSSGLYDEKLGMYKTSVSLEQQPQEIGRIRAFTPGWLERESIFLHMSYKYVLELLKTGLTGTFYEEFKRALIPFQDPAVYGRSTLENSSFLASSVNPDPGVHGRGFVARLSGSTAEFLSMWSLMMAGSRPFRLSGDGDLVLELAPALPGWLFKDDGRLSFRFLGSVRVTYLNERRADTFGENCAAIRRISVKDGAGNTLTVEGSVLSGKLAEDIRAGRYTELEVVLE</sequence>
<keyword evidence="2" id="KW-1185">Reference proteome</keyword>
<evidence type="ECO:0000313" key="2">
    <source>
        <dbReference type="Proteomes" id="UP000029507"/>
    </source>
</evidence>
<dbReference type="OrthoDB" id="38684at2"/>
<dbReference type="HOGENOM" id="CLU_277846_0_0_9"/>
<dbReference type="EMBL" id="CP009286">
    <property type="protein sequence ID" value="AIQ65633.1"/>
    <property type="molecule type" value="Genomic_DNA"/>
</dbReference>
<dbReference type="Proteomes" id="UP000029507">
    <property type="component" value="Chromosome"/>
</dbReference>
<dbReference type="GO" id="GO:0005975">
    <property type="term" value="P:carbohydrate metabolic process"/>
    <property type="evidence" value="ECO:0007669"/>
    <property type="project" value="InterPro"/>
</dbReference>
<dbReference type="KEGG" id="pste:PSTEL_23515"/>
<dbReference type="RefSeq" id="WP_038698858.1">
    <property type="nucleotide sequence ID" value="NZ_CP009286.1"/>
</dbReference>
<accession>A0A089M2A2</accession>
<organism evidence="1 2">
    <name type="scientific">Paenibacillus stellifer</name>
    <dbReference type="NCBI Taxonomy" id="169760"/>
    <lineage>
        <taxon>Bacteria</taxon>
        <taxon>Bacillati</taxon>
        <taxon>Bacillota</taxon>
        <taxon>Bacilli</taxon>
        <taxon>Bacillales</taxon>
        <taxon>Paenibacillaceae</taxon>
        <taxon>Paenibacillus</taxon>
    </lineage>
</organism>
<protein>
    <submittedName>
        <fullName evidence="1">Cellobiose phosphorylase</fullName>
    </submittedName>
</protein>
<gene>
    <name evidence="1" type="ORF">PSTEL_23515</name>
</gene>
<evidence type="ECO:0000313" key="1">
    <source>
        <dbReference type="EMBL" id="AIQ65633.1"/>
    </source>
</evidence>
<dbReference type="InterPro" id="IPR008928">
    <property type="entry name" value="6-hairpin_glycosidase_sf"/>
</dbReference>
<proteinExistence type="predicted"/>
<name>A0A089M2A2_9BACL</name>
<dbReference type="AlphaFoldDB" id="A0A089M2A2"/>
<reference evidence="1 2" key="1">
    <citation type="submission" date="2014-08" db="EMBL/GenBank/DDBJ databases">
        <title>Comparative genomics of the Paenibacillus odorifer group.</title>
        <authorList>
            <person name="den Bakker H.C."/>
            <person name="Tsai Y.-C."/>
            <person name="Martin N."/>
            <person name="Korlach J."/>
            <person name="Wiedmann M."/>
        </authorList>
    </citation>
    <scope>NUCLEOTIDE SEQUENCE [LARGE SCALE GENOMIC DNA]</scope>
    <source>
        <strain evidence="1 2">DSM 14472</strain>
    </source>
</reference>